<protein>
    <submittedName>
        <fullName evidence="2">Uncharacterized protein</fullName>
    </submittedName>
</protein>
<feature type="region of interest" description="Disordered" evidence="1">
    <location>
        <begin position="36"/>
        <end position="71"/>
    </location>
</feature>
<accession>A0A8S5T6K4</accession>
<organism evidence="2">
    <name type="scientific">Myoviridae sp. ctgXa1</name>
    <dbReference type="NCBI Taxonomy" id="2827700"/>
    <lineage>
        <taxon>Viruses</taxon>
        <taxon>Duplodnaviria</taxon>
        <taxon>Heunggongvirae</taxon>
        <taxon>Uroviricota</taxon>
        <taxon>Caudoviricetes</taxon>
    </lineage>
</organism>
<dbReference type="EMBL" id="BK032760">
    <property type="protein sequence ID" value="DAF58981.1"/>
    <property type="molecule type" value="Genomic_DNA"/>
</dbReference>
<reference evidence="2" key="1">
    <citation type="journal article" date="2021" name="Proc. Natl. Acad. Sci. U.S.A.">
        <title>A Catalog of Tens of Thousands of Viruses from Human Metagenomes Reveals Hidden Associations with Chronic Diseases.</title>
        <authorList>
            <person name="Tisza M.J."/>
            <person name="Buck C.B."/>
        </authorList>
    </citation>
    <scope>NUCLEOTIDE SEQUENCE</scope>
    <source>
        <strain evidence="2">CtgXa1</strain>
    </source>
</reference>
<sequence>MNTPCYKCPRRAVNCHSRCPDYAQYRKLCDQISAARDAERRMDSADAERGDKIRRDVRKNGLYNQRKGRKR</sequence>
<evidence type="ECO:0000313" key="2">
    <source>
        <dbReference type="EMBL" id="DAF58981.1"/>
    </source>
</evidence>
<feature type="compositionally biased region" description="Basic and acidic residues" evidence="1">
    <location>
        <begin position="36"/>
        <end position="54"/>
    </location>
</feature>
<proteinExistence type="predicted"/>
<evidence type="ECO:0000256" key="1">
    <source>
        <dbReference type="SAM" id="MobiDB-lite"/>
    </source>
</evidence>
<name>A0A8S5T6K4_9CAUD</name>